<comment type="caution">
    <text evidence="2">The sequence shown here is derived from an EMBL/GenBank/DDBJ whole genome shotgun (WGS) entry which is preliminary data.</text>
</comment>
<reference evidence="2" key="1">
    <citation type="submission" date="2020-07" db="EMBL/GenBank/DDBJ databases">
        <authorList>
            <person name="Nieuwenhuis M."/>
            <person name="Van De Peppel L.J.J."/>
        </authorList>
    </citation>
    <scope>NUCLEOTIDE SEQUENCE</scope>
    <source>
        <strain evidence="2">AP01</strain>
        <tissue evidence="2">Mycelium</tissue>
    </source>
</reference>
<evidence type="ECO:0000313" key="3">
    <source>
        <dbReference type="Proteomes" id="UP000775547"/>
    </source>
</evidence>
<keyword evidence="1" id="KW-0812">Transmembrane</keyword>
<organism evidence="2 3">
    <name type="scientific">Asterophora parasitica</name>
    <dbReference type="NCBI Taxonomy" id="117018"/>
    <lineage>
        <taxon>Eukaryota</taxon>
        <taxon>Fungi</taxon>
        <taxon>Dikarya</taxon>
        <taxon>Basidiomycota</taxon>
        <taxon>Agaricomycotina</taxon>
        <taxon>Agaricomycetes</taxon>
        <taxon>Agaricomycetidae</taxon>
        <taxon>Agaricales</taxon>
        <taxon>Tricholomatineae</taxon>
        <taxon>Lyophyllaceae</taxon>
        <taxon>Asterophora</taxon>
    </lineage>
</organism>
<evidence type="ECO:0000313" key="2">
    <source>
        <dbReference type="EMBL" id="KAG5641106.1"/>
    </source>
</evidence>
<dbReference type="OrthoDB" id="3037028at2759"/>
<protein>
    <submittedName>
        <fullName evidence="2">Uncharacterized protein</fullName>
    </submittedName>
</protein>
<dbReference type="Proteomes" id="UP000775547">
    <property type="component" value="Unassembled WGS sequence"/>
</dbReference>
<feature type="transmembrane region" description="Helical" evidence="1">
    <location>
        <begin position="36"/>
        <end position="55"/>
    </location>
</feature>
<accession>A0A9P7G178</accession>
<evidence type="ECO:0000256" key="1">
    <source>
        <dbReference type="SAM" id="Phobius"/>
    </source>
</evidence>
<keyword evidence="1" id="KW-1133">Transmembrane helix</keyword>
<keyword evidence="1" id="KW-0472">Membrane</keyword>
<dbReference type="AlphaFoldDB" id="A0A9P7G178"/>
<sequence>MDPADCQKHRYNQFSSIMLNNQESHFSQLKLEFYGLYHMLSALCLYVIGIWNLIVKVDACYIKGMLQSPDIQPTASLN</sequence>
<proteinExistence type="predicted"/>
<keyword evidence="3" id="KW-1185">Reference proteome</keyword>
<reference evidence="2" key="2">
    <citation type="submission" date="2021-10" db="EMBL/GenBank/DDBJ databases">
        <title>Phylogenomics reveals ancestral predisposition of the termite-cultivated fungus Termitomyces towards a domesticated lifestyle.</title>
        <authorList>
            <person name="Auxier B."/>
            <person name="Grum-Grzhimaylo A."/>
            <person name="Cardenas M.E."/>
            <person name="Lodge J.D."/>
            <person name="Laessoe T."/>
            <person name="Pedersen O."/>
            <person name="Smith M.E."/>
            <person name="Kuyper T.W."/>
            <person name="Franco-Molano E.A."/>
            <person name="Baroni T.J."/>
            <person name="Aanen D.K."/>
        </authorList>
    </citation>
    <scope>NUCLEOTIDE SEQUENCE</scope>
    <source>
        <strain evidence="2">AP01</strain>
        <tissue evidence="2">Mycelium</tissue>
    </source>
</reference>
<dbReference type="EMBL" id="JABCKV010000387">
    <property type="protein sequence ID" value="KAG5641106.1"/>
    <property type="molecule type" value="Genomic_DNA"/>
</dbReference>
<gene>
    <name evidence="2" type="ORF">DXG03_005982</name>
</gene>
<name>A0A9P7G178_9AGAR</name>